<keyword evidence="1" id="KW-0732">Signal</keyword>
<sequence>MLAALAALALAFASSAAASDAPKEDHARLRYDPRFILERVAAHLHVTLRPDAPLPAILFESATPLGLFQDAMEKQWRFRPRVFVNAYTIAGNLIFLVDDAAHYGRHGRTLDDALAHELVHYLQVVYFKVDLGSRLIAEVCESEAVAVQEWFRARYVQIHDADPM</sequence>
<accession>A0A1B4V6F0</accession>
<evidence type="ECO:0000313" key="3">
    <source>
        <dbReference type="Proteomes" id="UP000218899"/>
    </source>
</evidence>
<dbReference type="EMBL" id="AP014936">
    <property type="protein sequence ID" value="BAU49090.1"/>
    <property type="molecule type" value="Genomic_DNA"/>
</dbReference>
<dbReference type="AlphaFoldDB" id="A0A1B4V6F0"/>
<dbReference type="KEGG" id="sva:SVA_2542"/>
<dbReference type="Proteomes" id="UP000218899">
    <property type="component" value="Chromosome"/>
</dbReference>
<organism evidence="2 3">
    <name type="scientific">Sulfurifustis variabilis</name>
    <dbReference type="NCBI Taxonomy" id="1675686"/>
    <lineage>
        <taxon>Bacteria</taxon>
        <taxon>Pseudomonadati</taxon>
        <taxon>Pseudomonadota</taxon>
        <taxon>Gammaproteobacteria</taxon>
        <taxon>Acidiferrobacterales</taxon>
        <taxon>Acidiferrobacteraceae</taxon>
        <taxon>Sulfurifustis</taxon>
    </lineage>
</organism>
<evidence type="ECO:0000256" key="1">
    <source>
        <dbReference type="SAM" id="SignalP"/>
    </source>
</evidence>
<dbReference type="OrthoDB" id="5293256at2"/>
<gene>
    <name evidence="2" type="ORF">SVA_2542</name>
</gene>
<proteinExistence type="predicted"/>
<dbReference type="RefSeq" id="WP_096461541.1">
    <property type="nucleotide sequence ID" value="NZ_AP014936.1"/>
</dbReference>
<evidence type="ECO:0000313" key="2">
    <source>
        <dbReference type="EMBL" id="BAU49090.1"/>
    </source>
</evidence>
<evidence type="ECO:0008006" key="4">
    <source>
        <dbReference type="Google" id="ProtNLM"/>
    </source>
</evidence>
<feature type="signal peptide" evidence="1">
    <location>
        <begin position="1"/>
        <end position="18"/>
    </location>
</feature>
<reference evidence="2 3" key="1">
    <citation type="submission" date="2015-08" db="EMBL/GenBank/DDBJ databases">
        <title>Complete genome sequence of Sulfurifustis variabilis.</title>
        <authorList>
            <person name="Miura A."/>
            <person name="Kojima H."/>
            <person name="Fukui M."/>
        </authorList>
    </citation>
    <scope>NUCLEOTIDE SEQUENCE [LARGE SCALE GENOMIC DNA]</scope>
    <source>
        <strain evidence="3">skN76</strain>
    </source>
</reference>
<keyword evidence="3" id="KW-1185">Reference proteome</keyword>
<protein>
    <recommendedName>
        <fullName evidence="4">DUF4157 domain-containing protein</fullName>
    </recommendedName>
</protein>
<feature type="chain" id="PRO_5008571210" description="DUF4157 domain-containing protein" evidence="1">
    <location>
        <begin position="19"/>
        <end position="164"/>
    </location>
</feature>
<name>A0A1B4V6F0_9GAMM</name>